<dbReference type="InterPro" id="IPR011010">
    <property type="entry name" value="DNA_brk_join_enz"/>
</dbReference>
<dbReference type="Gene3D" id="1.10.443.10">
    <property type="entry name" value="Intergrase catalytic core"/>
    <property type="match status" value="1"/>
</dbReference>
<dbReference type="CDD" id="cd01189">
    <property type="entry name" value="INT_ICEBs1_C_like"/>
    <property type="match status" value="1"/>
</dbReference>
<keyword evidence="6" id="KW-1185">Reference proteome</keyword>
<sequence>MASIKKRPDGKYRARYRDAAGKEHARHFGRKVDAQKWIDAQTAALVSGTHVDPRNARMTVGEWCTQWLEGYATRRASTVRQAKVHIGQIEKAFGPVRLGDVRPSQVKAWTAALKAEGLSDSYVYATYRRFAQIMGDAAHDGLIPRSPCSRRTSPGQGSQRPYVATTDQVWALHDAVDEDFRPAILLGAFAGLRTSEVSALRVEDVDFMRGVVSPEVQWPSEPLKSETSRTPVPIPQELALTLSSAVARHGGATVVADLAGRPLGPWALERAVRRARKRVEGMPEGFRFHDLRHYFASLLIGSGADVKVVQRRLRHASAMTTLNTYGHMWPDADESARAAVAKVLAARADSVTDRVAD</sequence>
<comment type="caution">
    <text evidence="5">The sequence shown here is derived from an EMBL/GenBank/DDBJ whole genome shotgun (WGS) entry which is preliminary data.</text>
</comment>
<gene>
    <name evidence="5" type="ORF">KC207_14255</name>
</gene>
<accession>A0A941I1W8</accession>
<dbReference type="Proteomes" id="UP000677016">
    <property type="component" value="Unassembled WGS sequence"/>
</dbReference>
<comment type="similarity">
    <text evidence="1">Belongs to the 'phage' integrase family.</text>
</comment>
<dbReference type="GO" id="GO:0006310">
    <property type="term" value="P:DNA recombination"/>
    <property type="evidence" value="ECO:0007669"/>
    <property type="project" value="UniProtKB-KW"/>
</dbReference>
<dbReference type="PANTHER" id="PTHR30349">
    <property type="entry name" value="PHAGE INTEGRASE-RELATED"/>
    <property type="match status" value="1"/>
</dbReference>
<evidence type="ECO:0000256" key="3">
    <source>
        <dbReference type="ARBA" id="ARBA00023172"/>
    </source>
</evidence>
<dbReference type="AlphaFoldDB" id="A0A941I1W8"/>
<dbReference type="Pfam" id="PF00589">
    <property type="entry name" value="Phage_integrase"/>
    <property type="match status" value="1"/>
</dbReference>
<dbReference type="InterPro" id="IPR050090">
    <property type="entry name" value="Tyrosine_recombinase_XerCD"/>
</dbReference>
<dbReference type="InterPro" id="IPR002104">
    <property type="entry name" value="Integrase_catalytic"/>
</dbReference>
<dbReference type="Gene3D" id="1.10.150.130">
    <property type="match status" value="1"/>
</dbReference>
<dbReference type="GO" id="GO:0003677">
    <property type="term" value="F:DNA binding"/>
    <property type="evidence" value="ECO:0007669"/>
    <property type="project" value="UniProtKB-KW"/>
</dbReference>
<dbReference type="SUPFAM" id="SSF56349">
    <property type="entry name" value="DNA breaking-rejoining enzymes"/>
    <property type="match status" value="1"/>
</dbReference>
<organism evidence="5 6">
    <name type="scientific">Phycicoccus avicenniae</name>
    <dbReference type="NCBI Taxonomy" id="2828860"/>
    <lineage>
        <taxon>Bacteria</taxon>
        <taxon>Bacillati</taxon>
        <taxon>Actinomycetota</taxon>
        <taxon>Actinomycetes</taxon>
        <taxon>Micrococcales</taxon>
        <taxon>Intrasporangiaceae</taxon>
        <taxon>Phycicoccus</taxon>
    </lineage>
</organism>
<dbReference type="PROSITE" id="PS51898">
    <property type="entry name" value="TYR_RECOMBINASE"/>
    <property type="match status" value="1"/>
</dbReference>
<dbReference type="InterPro" id="IPR013762">
    <property type="entry name" value="Integrase-like_cat_sf"/>
</dbReference>
<evidence type="ECO:0000256" key="1">
    <source>
        <dbReference type="ARBA" id="ARBA00008857"/>
    </source>
</evidence>
<protein>
    <submittedName>
        <fullName evidence="5">Site-specific integrase</fullName>
    </submittedName>
</protein>
<name>A0A941I1W8_9MICO</name>
<keyword evidence="2" id="KW-0238">DNA-binding</keyword>
<proteinExistence type="inferred from homology"/>
<dbReference type="RefSeq" id="WP_211603975.1">
    <property type="nucleotide sequence ID" value="NZ_JAGSNF010000020.1"/>
</dbReference>
<evidence type="ECO:0000256" key="2">
    <source>
        <dbReference type="ARBA" id="ARBA00023125"/>
    </source>
</evidence>
<evidence type="ECO:0000259" key="4">
    <source>
        <dbReference type="PROSITE" id="PS51898"/>
    </source>
</evidence>
<dbReference type="EMBL" id="JAGSNF010000020">
    <property type="protein sequence ID" value="MBR7744454.1"/>
    <property type="molecule type" value="Genomic_DNA"/>
</dbReference>
<keyword evidence="3" id="KW-0233">DNA recombination</keyword>
<dbReference type="PANTHER" id="PTHR30349:SF64">
    <property type="entry name" value="PROPHAGE INTEGRASE INTD-RELATED"/>
    <property type="match status" value="1"/>
</dbReference>
<evidence type="ECO:0000313" key="6">
    <source>
        <dbReference type="Proteomes" id="UP000677016"/>
    </source>
</evidence>
<reference evidence="5" key="1">
    <citation type="submission" date="2021-04" db="EMBL/GenBank/DDBJ databases">
        <title>Phycicoccus avicenniae sp. nov., a novel endophytic actinomycetes isolated from branch of Avicennia mariana.</title>
        <authorList>
            <person name="Tuo L."/>
        </authorList>
    </citation>
    <scope>NUCLEOTIDE SEQUENCE</scope>
    <source>
        <strain evidence="5">BSK3Z-2</strain>
    </source>
</reference>
<feature type="domain" description="Tyr recombinase" evidence="4">
    <location>
        <begin position="159"/>
        <end position="340"/>
    </location>
</feature>
<evidence type="ECO:0000313" key="5">
    <source>
        <dbReference type="EMBL" id="MBR7744454.1"/>
    </source>
</evidence>
<dbReference type="InterPro" id="IPR010998">
    <property type="entry name" value="Integrase_recombinase_N"/>
</dbReference>
<dbReference type="GO" id="GO:0015074">
    <property type="term" value="P:DNA integration"/>
    <property type="evidence" value="ECO:0007669"/>
    <property type="project" value="InterPro"/>
</dbReference>